<evidence type="ECO:0000256" key="2">
    <source>
        <dbReference type="ARBA" id="ARBA00022705"/>
    </source>
</evidence>
<evidence type="ECO:0000259" key="13">
    <source>
        <dbReference type="PROSITE" id="PS51192"/>
    </source>
</evidence>
<keyword evidence="1 12" id="KW-0639">Primosome</keyword>
<dbReference type="GO" id="GO:0006302">
    <property type="term" value="P:double-strand break repair"/>
    <property type="evidence" value="ECO:0007669"/>
    <property type="project" value="InterPro"/>
</dbReference>
<evidence type="ECO:0000256" key="3">
    <source>
        <dbReference type="ARBA" id="ARBA00022723"/>
    </source>
</evidence>
<dbReference type="GO" id="GO:1990077">
    <property type="term" value="C:primosome complex"/>
    <property type="evidence" value="ECO:0007669"/>
    <property type="project" value="UniProtKB-UniRule"/>
</dbReference>
<dbReference type="HAMAP" id="MF_00983">
    <property type="entry name" value="PriA"/>
    <property type="match status" value="1"/>
</dbReference>
<evidence type="ECO:0000256" key="5">
    <source>
        <dbReference type="ARBA" id="ARBA00022801"/>
    </source>
</evidence>
<organism evidence="15 16">
    <name type="scientific">Sulfuricurvum kujiense</name>
    <dbReference type="NCBI Taxonomy" id="148813"/>
    <lineage>
        <taxon>Bacteria</taxon>
        <taxon>Pseudomonadati</taxon>
        <taxon>Campylobacterota</taxon>
        <taxon>Epsilonproteobacteria</taxon>
        <taxon>Campylobacterales</taxon>
        <taxon>Sulfurimonadaceae</taxon>
        <taxon>Sulfuricurvum</taxon>
    </lineage>
</organism>
<dbReference type="SUPFAM" id="SSF52540">
    <property type="entry name" value="P-loop containing nucleoside triphosphate hydrolases"/>
    <property type="match status" value="2"/>
</dbReference>
<dbReference type="SMART" id="SM00490">
    <property type="entry name" value="HELICc"/>
    <property type="match status" value="1"/>
</dbReference>
<dbReference type="GO" id="GO:0006310">
    <property type="term" value="P:DNA recombination"/>
    <property type="evidence" value="ECO:0007669"/>
    <property type="project" value="InterPro"/>
</dbReference>
<dbReference type="InterPro" id="IPR014001">
    <property type="entry name" value="Helicase_ATP-bd"/>
</dbReference>
<reference evidence="15 16" key="1">
    <citation type="journal article" date="2017" name="Front. Microbiol.">
        <title>Comparative Genomic Analysis of the Class Epsilonproteobacteria and Proposed Reclassification to Epsilonbacteraeota (phyl. nov.).</title>
        <authorList>
            <person name="Waite D.W."/>
            <person name="Vanwonterghem I."/>
            <person name="Rinke C."/>
            <person name="Parks D.H."/>
            <person name="Zhang Y."/>
            <person name="Takai K."/>
            <person name="Sievert S.M."/>
            <person name="Simon J."/>
            <person name="Campbell B.J."/>
            <person name="Hanson T.E."/>
            <person name="Woyke T."/>
            <person name="Klotz M.G."/>
            <person name="Hugenholtz P."/>
        </authorList>
    </citation>
    <scope>NUCLEOTIDE SEQUENCE [LARGE SCALE GENOMIC DNA]</scope>
    <source>
        <strain evidence="15">UBA12443</strain>
    </source>
</reference>
<evidence type="ECO:0000256" key="11">
    <source>
        <dbReference type="ARBA" id="ARBA00048988"/>
    </source>
</evidence>
<keyword evidence="5 12" id="KW-0378">Hydrolase</keyword>
<dbReference type="GO" id="GO:0006270">
    <property type="term" value="P:DNA replication initiation"/>
    <property type="evidence" value="ECO:0007669"/>
    <property type="project" value="TreeGrafter"/>
</dbReference>
<feature type="domain" description="Helicase C-terminal" evidence="14">
    <location>
        <begin position="372"/>
        <end position="533"/>
    </location>
</feature>
<evidence type="ECO:0000259" key="14">
    <source>
        <dbReference type="PROSITE" id="PS51194"/>
    </source>
</evidence>
<accession>A0A2D3WGF5</accession>
<comment type="subunit">
    <text evidence="12">Component of the replication restart primosome.</text>
</comment>
<dbReference type="Pfam" id="PF18074">
    <property type="entry name" value="PriA_C"/>
    <property type="match status" value="1"/>
</dbReference>
<comment type="catalytic activity">
    <reaction evidence="11 12">
        <text>ATP + H2O = ADP + phosphate + H(+)</text>
        <dbReference type="Rhea" id="RHEA:13065"/>
        <dbReference type="ChEBI" id="CHEBI:15377"/>
        <dbReference type="ChEBI" id="CHEBI:15378"/>
        <dbReference type="ChEBI" id="CHEBI:30616"/>
        <dbReference type="ChEBI" id="CHEBI:43474"/>
        <dbReference type="ChEBI" id="CHEBI:456216"/>
        <dbReference type="EC" id="5.6.2.4"/>
    </reaction>
</comment>
<gene>
    <name evidence="12" type="primary">priA</name>
    <name evidence="15" type="ORF">CFH83_11350</name>
</gene>
<feature type="binding site" evidence="12">
    <location>
        <position position="340"/>
    </location>
    <ligand>
        <name>Zn(2+)</name>
        <dbReference type="ChEBI" id="CHEBI:29105"/>
        <label>1</label>
    </ligand>
</feature>
<dbReference type="EMBL" id="DLUI01000165">
    <property type="protein sequence ID" value="DAB37366.1"/>
    <property type="molecule type" value="Genomic_DNA"/>
</dbReference>
<dbReference type="GO" id="GO:0016887">
    <property type="term" value="F:ATP hydrolysis activity"/>
    <property type="evidence" value="ECO:0007669"/>
    <property type="project" value="RHEA"/>
</dbReference>
<dbReference type="InterPro" id="IPR041222">
    <property type="entry name" value="PriA_3primeBD"/>
</dbReference>
<feature type="binding site" evidence="12">
    <location>
        <position position="367"/>
    </location>
    <ligand>
        <name>Zn(2+)</name>
        <dbReference type="ChEBI" id="CHEBI:29105"/>
        <label>2</label>
    </ligand>
</feature>
<keyword evidence="2 12" id="KW-0235">DNA replication</keyword>
<evidence type="ECO:0000256" key="10">
    <source>
        <dbReference type="ARBA" id="ARBA00023235"/>
    </source>
</evidence>
<dbReference type="Pfam" id="PF00271">
    <property type="entry name" value="Helicase_C"/>
    <property type="match status" value="1"/>
</dbReference>
<keyword evidence="3 12" id="KW-0479">Metal-binding</keyword>
<dbReference type="InterPro" id="IPR005259">
    <property type="entry name" value="PriA"/>
</dbReference>
<feature type="binding site" evidence="12">
    <location>
        <position position="337"/>
    </location>
    <ligand>
        <name>Zn(2+)</name>
        <dbReference type="ChEBI" id="CHEBI:29105"/>
        <label>1</label>
    </ligand>
</feature>
<dbReference type="InterPro" id="IPR040498">
    <property type="entry name" value="PriA_CRR"/>
</dbReference>
<dbReference type="AlphaFoldDB" id="A0A2D3WGF5"/>
<keyword evidence="4 12" id="KW-0547">Nucleotide-binding</keyword>
<keyword evidence="6 12" id="KW-0347">Helicase</keyword>
<dbReference type="SMART" id="SM00487">
    <property type="entry name" value="DEXDc"/>
    <property type="match status" value="1"/>
</dbReference>
<dbReference type="InterPro" id="IPR041236">
    <property type="entry name" value="PriA_C"/>
</dbReference>
<evidence type="ECO:0000256" key="7">
    <source>
        <dbReference type="ARBA" id="ARBA00022833"/>
    </source>
</evidence>
<dbReference type="FunFam" id="3.40.50.300:FF:000489">
    <property type="entry name" value="Primosome assembly protein PriA"/>
    <property type="match status" value="1"/>
</dbReference>
<feature type="binding site" evidence="12">
    <location>
        <position position="380"/>
    </location>
    <ligand>
        <name>Zn(2+)</name>
        <dbReference type="ChEBI" id="CHEBI:29105"/>
        <label>1</label>
    </ligand>
</feature>
<protein>
    <recommendedName>
        <fullName evidence="12">Replication restart protein PriA</fullName>
    </recommendedName>
    <alternativeName>
        <fullName evidence="12">ATP-dependent DNA helicase PriA</fullName>
        <ecNumber evidence="12">5.6.2.4</ecNumber>
    </alternativeName>
    <alternativeName>
        <fullName evidence="12">DNA 3'-5' helicase PriA</fullName>
    </alternativeName>
</protein>
<dbReference type="GO" id="GO:0008270">
    <property type="term" value="F:zinc ion binding"/>
    <property type="evidence" value="ECO:0007669"/>
    <property type="project" value="UniProtKB-UniRule"/>
</dbReference>
<evidence type="ECO:0000256" key="9">
    <source>
        <dbReference type="ARBA" id="ARBA00023125"/>
    </source>
</evidence>
<comment type="similarity">
    <text evidence="12">Belongs to the helicase family. PriA subfamily.</text>
</comment>
<dbReference type="PANTHER" id="PTHR30580">
    <property type="entry name" value="PRIMOSOMAL PROTEIN N"/>
    <property type="match status" value="1"/>
</dbReference>
<comment type="function">
    <text evidence="12">Initiates the restart of stalled replication forks, which reloads the replicative helicase on sites other than the origin of replication. Recognizes and binds to abandoned replication forks and remodels them to uncover a helicase loading site. Promotes assembly of the primosome at these replication forks.</text>
</comment>
<dbReference type="InterPro" id="IPR027417">
    <property type="entry name" value="P-loop_NTPase"/>
</dbReference>
<sequence>MFFYQIALLGSPLDSLTYHTQTPLVIGAEVEAILSNRTLRGVIIAQCEEPAFTTQPIGEISNLFYSDTQIQSAQFMAEYYGCSLGEALNLFVPYPIHHEPVEVAHHERPPVNITLSESQLKALDFIRTHNVSLLFGDTGAGKSEIYMSRMDEILSEGKRCLLLLPEISLTPQMETRFKNHFGLSVVLWHSKMTPKQKKVTLEKIVDGSAHIIVGPRSALFLPIRDLGLIVVDEEHDESYKSSSRPRYNARDMAVYIGTLIKIPVVLGSATPSLTSYAKYPFFRLRGGYFESKRTFVFEPSIEALTQSIDNRVMENFEKAHQAIVFIPTRANFKYTVCDGCGYHVECPFCSVGMSQHKNSRALKCHYCNYTEVVPKVCPKCQSGALRTARLGTAEAVEHFGKLSEDLRVQQFDRDVITTQNKLIKVLEAFNKHEIDLLVGTQMLSKGHDYHDITLAVVMGIDNLLSQSDYRAREKALSLLVQIAGRSGRKQNATVIVQSFNESFFRSYLDDYEKFLIDELRIRDGRYSPTKKLARLLYAHKNGIKAKSEMERAVMQIEQMANVQIVGYGASPIEKIADKYRFQILLRSDKSTDLIRAIKHVKSPLCEIDMDPIEFT</sequence>
<evidence type="ECO:0000256" key="4">
    <source>
        <dbReference type="ARBA" id="ARBA00022741"/>
    </source>
</evidence>
<keyword evidence="10 12" id="KW-0413">Isomerase</keyword>
<evidence type="ECO:0000256" key="1">
    <source>
        <dbReference type="ARBA" id="ARBA00022515"/>
    </source>
</evidence>
<dbReference type="NCBIfam" id="NF004069">
    <property type="entry name" value="PRK05580.2-1"/>
    <property type="match status" value="1"/>
</dbReference>
<keyword evidence="7 12" id="KW-0862">Zinc</keyword>
<dbReference type="GO" id="GO:0006269">
    <property type="term" value="P:DNA replication, synthesis of primer"/>
    <property type="evidence" value="ECO:0007669"/>
    <property type="project" value="UniProtKB-KW"/>
</dbReference>
<dbReference type="PROSITE" id="PS51194">
    <property type="entry name" value="HELICASE_CTER"/>
    <property type="match status" value="1"/>
</dbReference>
<dbReference type="Proteomes" id="UP000228859">
    <property type="component" value="Unassembled WGS sequence"/>
</dbReference>
<dbReference type="EC" id="5.6.2.4" evidence="12"/>
<evidence type="ECO:0000313" key="16">
    <source>
        <dbReference type="Proteomes" id="UP000228859"/>
    </source>
</evidence>
<evidence type="ECO:0000256" key="6">
    <source>
        <dbReference type="ARBA" id="ARBA00022806"/>
    </source>
</evidence>
<dbReference type="PROSITE" id="PS51192">
    <property type="entry name" value="HELICASE_ATP_BIND_1"/>
    <property type="match status" value="1"/>
</dbReference>
<evidence type="ECO:0000313" key="15">
    <source>
        <dbReference type="EMBL" id="DAB37366.1"/>
    </source>
</evidence>
<comment type="catalytic activity">
    <reaction evidence="12">
        <text>Couples ATP hydrolysis with the unwinding of duplex DNA by translocating in the 3'-5' direction.</text>
        <dbReference type="EC" id="5.6.2.4"/>
    </reaction>
</comment>
<proteinExistence type="inferred from homology"/>
<dbReference type="GO" id="GO:0005524">
    <property type="term" value="F:ATP binding"/>
    <property type="evidence" value="ECO:0007669"/>
    <property type="project" value="UniProtKB-UniRule"/>
</dbReference>
<dbReference type="Pfam" id="PF18319">
    <property type="entry name" value="Zn_ribbon_PriA"/>
    <property type="match status" value="1"/>
</dbReference>
<dbReference type="RefSeq" id="WP_303663233.1">
    <property type="nucleotide sequence ID" value="NZ_DLUI01000165.1"/>
</dbReference>
<dbReference type="Gene3D" id="3.40.1440.60">
    <property type="entry name" value="PriA, 3(prime) DNA-binding domain"/>
    <property type="match status" value="1"/>
</dbReference>
<dbReference type="InterPro" id="IPR042115">
    <property type="entry name" value="PriA_3primeBD_sf"/>
</dbReference>
<dbReference type="PANTHER" id="PTHR30580:SF0">
    <property type="entry name" value="PRIMOSOMAL PROTEIN N"/>
    <property type="match status" value="1"/>
</dbReference>
<dbReference type="Pfam" id="PF17764">
    <property type="entry name" value="PriA_3primeBD"/>
    <property type="match status" value="1"/>
</dbReference>
<dbReference type="InterPro" id="IPR001650">
    <property type="entry name" value="Helicase_C-like"/>
</dbReference>
<feature type="binding site" evidence="12">
    <location>
        <position position="346"/>
    </location>
    <ligand>
        <name>Zn(2+)</name>
        <dbReference type="ChEBI" id="CHEBI:29105"/>
        <label>2</label>
    </ligand>
</feature>
<dbReference type="InterPro" id="IPR011545">
    <property type="entry name" value="DEAD/DEAH_box_helicase_dom"/>
</dbReference>
<feature type="binding site" evidence="12">
    <location>
        <position position="377"/>
    </location>
    <ligand>
        <name>Zn(2+)</name>
        <dbReference type="ChEBI" id="CHEBI:29105"/>
        <label>1</label>
    </ligand>
</feature>
<evidence type="ECO:0000256" key="12">
    <source>
        <dbReference type="HAMAP-Rule" id="MF_00983"/>
    </source>
</evidence>
<dbReference type="NCBIfam" id="TIGR00595">
    <property type="entry name" value="priA"/>
    <property type="match status" value="1"/>
</dbReference>
<keyword evidence="8 12" id="KW-0067">ATP-binding</keyword>
<feature type="domain" description="Helicase ATP-binding" evidence="13">
    <location>
        <begin position="123"/>
        <end position="289"/>
    </location>
</feature>
<comment type="caution">
    <text evidence="15">The sequence shown here is derived from an EMBL/GenBank/DDBJ whole genome shotgun (WGS) entry which is preliminary data.</text>
</comment>
<keyword evidence="9 12" id="KW-0238">DNA-binding</keyword>
<dbReference type="Gene3D" id="3.40.50.300">
    <property type="entry name" value="P-loop containing nucleotide triphosphate hydrolases"/>
    <property type="match status" value="2"/>
</dbReference>
<dbReference type="GO" id="GO:0043138">
    <property type="term" value="F:3'-5' DNA helicase activity"/>
    <property type="evidence" value="ECO:0007669"/>
    <property type="project" value="UniProtKB-EC"/>
</dbReference>
<dbReference type="GO" id="GO:0003677">
    <property type="term" value="F:DNA binding"/>
    <property type="evidence" value="ECO:0007669"/>
    <property type="project" value="UniProtKB-UniRule"/>
</dbReference>
<feature type="binding site" evidence="12">
    <location>
        <position position="349"/>
    </location>
    <ligand>
        <name>Zn(2+)</name>
        <dbReference type="ChEBI" id="CHEBI:29105"/>
        <label>2</label>
    </ligand>
</feature>
<evidence type="ECO:0000256" key="8">
    <source>
        <dbReference type="ARBA" id="ARBA00022840"/>
    </source>
</evidence>
<feature type="binding site" evidence="12">
    <location>
        <position position="364"/>
    </location>
    <ligand>
        <name>Zn(2+)</name>
        <dbReference type="ChEBI" id="CHEBI:29105"/>
        <label>2</label>
    </ligand>
</feature>
<comment type="cofactor">
    <cofactor evidence="12">
        <name>Zn(2+)</name>
        <dbReference type="ChEBI" id="CHEBI:29105"/>
    </cofactor>
    <text evidence="12">Binds 2 zinc ions per subunit.</text>
</comment>
<name>A0A2D3WGF5_9BACT</name>
<dbReference type="Pfam" id="PF00270">
    <property type="entry name" value="DEAD"/>
    <property type="match status" value="1"/>
</dbReference>